<reference evidence="2" key="1">
    <citation type="journal article" date="2011" name="Proc. Natl. Acad. Sci. U.S.A.">
        <title>Genomic insights into the physiology and ecology of the marine filamentous cyanobacterium Lyngbya majuscula.</title>
        <authorList>
            <person name="Jones A.C."/>
            <person name="Monroe E.A."/>
            <person name="Podell S."/>
            <person name="Hess W.R."/>
            <person name="Klages S."/>
            <person name="Esquenazi E."/>
            <person name="Niessen S."/>
            <person name="Hoover H."/>
            <person name="Rothmann M."/>
            <person name="Lasken R.S."/>
            <person name="Yates J.R.III."/>
            <person name="Reinhardt R."/>
            <person name="Kube M."/>
            <person name="Burkart M.D."/>
            <person name="Allen E.E."/>
            <person name="Dorrestein P.C."/>
            <person name="Gerwick W.H."/>
            <person name="Gerwick L."/>
        </authorList>
    </citation>
    <scope>NUCLEOTIDE SEQUENCE [LARGE SCALE GENOMIC DNA]</scope>
    <source>
        <strain evidence="2">3L</strain>
    </source>
</reference>
<dbReference type="HOGENOM" id="CLU_3374667_0_0_3"/>
<dbReference type="AlphaFoldDB" id="F4XWS3"/>
<name>F4XWS3_9CYAN</name>
<accession>F4XWS3</accession>
<gene>
    <name evidence="1" type="ORF">LYNGBM3L_44500</name>
</gene>
<organism evidence="1 2">
    <name type="scientific">Moorena producens 3L</name>
    <dbReference type="NCBI Taxonomy" id="489825"/>
    <lineage>
        <taxon>Bacteria</taxon>
        <taxon>Bacillati</taxon>
        <taxon>Cyanobacteriota</taxon>
        <taxon>Cyanophyceae</taxon>
        <taxon>Coleofasciculales</taxon>
        <taxon>Coleofasciculaceae</taxon>
        <taxon>Moorena</taxon>
    </lineage>
</organism>
<sequence>MIRLMLANPELQKADLEKFLHNFIHAGKLFMLVH</sequence>
<dbReference type="Proteomes" id="UP000003959">
    <property type="component" value="Unassembled WGS sequence"/>
</dbReference>
<proteinExistence type="predicted"/>
<evidence type="ECO:0000313" key="2">
    <source>
        <dbReference type="Proteomes" id="UP000003959"/>
    </source>
</evidence>
<dbReference type="EMBL" id="GL890944">
    <property type="protein sequence ID" value="EGJ31033.1"/>
    <property type="molecule type" value="Genomic_DNA"/>
</dbReference>
<evidence type="ECO:0000313" key="1">
    <source>
        <dbReference type="EMBL" id="EGJ31033.1"/>
    </source>
</evidence>
<protein>
    <submittedName>
        <fullName evidence="1">Uncharacterized protein</fullName>
    </submittedName>
</protein>
<keyword evidence="2" id="KW-1185">Reference proteome</keyword>